<keyword evidence="6" id="KW-1185">Reference proteome</keyword>
<evidence type="ECO:0000313" key="6">
    <source>
        <dbReference type="Proteomes" id="UP000003136"/>
    </source>
</evidence>
<dbReference type="SUPFAM" id="SSF47729">
    <property type="entry name" value="IHF-like DNA-binding proteins"/>
    <property type="match status" value="1"/>
</dbReference>
<evidence type="ECO:0000313" key="5">
    <source>
        <dbReference type="EMBL" id="EEC56185.1"/>
    </source>
</evidence>
<dbReference type="PROSITE" id="PS00045">
    <property type="entry name" value="HISTONE_LIKE"/>
    <property type="match status" value="1"/>
</dbReference>
<keyword evidence="2" id="KW-0226">DNA condensation</keyword>
<reference evidence="5 6" key="2">
    <citation type="submission" date="2008-11" db="EMBL/GenBank/DDBJ databases">
        <authorList>
            <person name="Fulton L."/>
            <person name="Clifton S."/>
            <person name="Fulton B."/>
            <person name="Xu J."/>
            <person name="Minx P."/>
            <person name="Pepin K.H."/>
            <person name="Johnson M."/>
            <person name="Bhonagiri V."/>
            <person name="Nash W.E."/>
            <person name="Mardis E.R."/>
            <person name="Wilson R.K."/>
        </authorList>
    </citation>
    <scope>NUCLEOTIDE SEQUENCE [LARGE SCALE GENOMIC DNA]</scope>
    <source>
        <strain evidence="5 6">ATCC 43243</strain>
    </source>
</reference>
<dbReference type="EMBL" id="ABVQ01000037">
    <property type="protein sequence ID" value="EEC56185.1"/>
    <property type="molecule type" value="Genomic_DNA"/>
</dbReference>
<dbReference type="STRING" id="483218.BACPEC_02692"/>
<dbReference type="PANTHER" id="PTHR33175:SF3">
    <property type="entry name" value="DNA-BINDING PROTEIN HU-BETA"/>
    <property type="match status" value="1"/>
</dbReference>
<evidence type="ECO:0008006" key="7">
    <source>
        <dbReference type="Google" id="ProtNLM"/>
    </source>
</evidence>
<evidence type="ECO:0000256" key="4">
    <source>
        <dbReference type="RuleBase" id="RU003939"/>
    </source>
</evidence>
<dbReference type="GO" id="GO:1990178">
    <property type="term" value="C:HU-DNA complex"/>
    <property type="evidence" value="ECO:0007669"/>
    <property type="project" value="UniProtKB-ARBA"/>
</dbReference>
<evidence type="ECO:0000256" key="3">
    <source>
        <dbReference type="ARBA" id="ARBA00023125"/>
    </source>
</evidence>
<proteinExistence type="inferred from homology"/>
<dbReference type="GO" id="GO:0042802">
    <property type="term" value="F:identical protein binding"/>
    <property type="evidence" value="ECO:0007669"/>
    <property type="project" value="UniProtKB-ARBA"/>
</dbReference>
<dbReference type="Gene3D" id="4.10.520.10">
    <property type="entry name" value="IHF-like DNA-binding proteins"/>
    <property type="match status" value="1"/>
</dbReference>
<dbReference type="Proteomes" id="UP000003136">
    <property type="component" value="Unassembled WGS sequence"/>
</dbReference>
<dbReference type="FunFam" id="4.10.520.10:FF:000001">
    <property type="entry name" value="DNA-binding protein HU"/>
    <property type="match status" value="1"/>
</dbReference>
<dbReference type="GO" id="GO:0030261">
    <property type="term" value="P:chromosome condensation"/>
    <property type="evidence" value="ECO:0007669"/>
    <property type="project" value="UniProtKB-KW"/>
</dbReference>
<evidence type="ECO:0000256" key="2">
    <source>
        <dbReference type="ARBA" id="ARBA00023067"/>
    </source>
</evidence>
<evidence type="ECO:0000256" key="1">
    <source>
        <dbReference type="ARBA" id="ARBA00010529"/>
    </source>
</evidence>
<name>B7AVE4_9FIRM</name>
<dbReference type="PRINTS" id="PR01727">
    <property type="entry name" value="DNABINDINGHU"/>
</dbReference>
<dbReference type="PANTHER" id="PTHR33175">
    <property type="entry name" value="DNA-BINDING PROTEIN HU"/>
    <property type="match status" value="1"/>
</dbReference>
<dbReference type="HOGENOM" id="CLU_105066_3_2_9"/>
<dbReference type="AlphaFoldDB" id="B7AVE4"/>
<dbReference type="InterPro" id="IPR000119">
    <property type="entry name" value="Hist_DNA-bd"/>
</dbReference>
<comment type="similarity">
    <text evidence="1 4">Belongs to the bacterial histone-like protein family.</text>
</comment>
<dbReference type="GO" id="GO:0010467">
    <property type="term" value="P:gene expression"/>
    <property type="evidence" value="ECO:0007669"/>
    <property type="project" value="UniProtKB-ARBA"/>
</dbReference>
<keyword evidence="3" id="KW-0238">DNA-binding</keyword>
<organism evidence="5 6">
    <name type="scientific">[Bacteroides] pectinophilus ATCC 43243</name>
    <dbReference type="NCBI Taxonomy" id="483218"/>
    <lineage>
        <taxon>Bacteria</taxon>
        <taxon>Bacillati</taxon>
        <taxon>Bacillota</taxon>
        <taxon>Clostridia</taxon>
        <taxon>Eubacteriales</taxon>
    </lineage>
</organism>
<accession>B7AVE4</accession>
<dbReference type="Pfam" id="PF00216">
    <property type="entry name" value="Bac_DNA_binding"/>
    <property type="match status" value="1"/>
</dbReference>
<dbReference type="GO" id="GO:0003677">
    <property type="term" value="F:DNA binding"/>
    <property type="evidence" value="ECO:0007669"/>
    <property type="project" value="UniProtKB-KW"/>
</dbReference>
<sequence>MSNLLDKRGLNSIIKLVGRVSTNNNYNPNEEEFTKMNKTELVAAMSEKSELTKKDSEKALKAFMDVVAEELKKDEKIQLVGFGTFEVAKRAARTGKNPQTGKAIKIPATKAPKFKAGKALKDTVNK</sequence>
<dbReference type="eggNOG" id="COG0776">
    <property type="taxonomic scope" value="Bacteria"/>
</dbReference>
<dbReference type="SMART" id="SM00411">
    <property type="entry name" value="BHL"/>
    <property type="match status" value="1"/>
</dbReference>
<dbReference type="GO" id="GO:1990103">
    <property type="term" value="C:DnaA-HU complex"/>
    <property type="evidence" value="ECO:0007669"/>
    <property type="project" value="UniProtKB-ARBA"/>
</dbReference>
<dbReference type="GO" id="GO:0005829">
    <property type="term" value="C:cytosol"/>
    <property type="evidence" value="ECO:0007669"/>
    <property type="project" value="UniProtKB-ARBA"/>
</dbReference>
<dbReference type="CDD" id="cd13831">
    <property type="entry name" value="HU"/>
    <property type="match status" value="1"/>
</dbReference>
<dbReference type="InterPro" id="IPR010992">
    <property type="entry name" value="IHF-like_DNA-bd_dom_sf"/>
</dbReference>
<reference evidence="5 6" key="1">
    <citation type="submission" date="2008-11" db="EMBL/GenBank/DDBJ databases">
        <title>Draft genome sequence of Bacteroides pectinophilus (ATCC 43243).</title>
        <authorList>
            <person name="Sudarsanam P."/>
            <person name="Ley R."/>
            <person name="Guruge J."/>
            <person name="Turnbaugh P.J."/>
            <person name="Mahowald M."/>
            <person name="Liep D."/>
            <person name="Gordon J."/>
        </authorList>
    </citation>
    <scope>NUCLEOTIDE SEQUENCE [LARGE SCALE GENOMIC DNA]</scope>
    <source>
        <strain evidence="5 6">ATCC 43243</strain>
    </source>
</reference>
<gene>
    <name evidence="5" type="ORF">BACPEC_02692</name>
</gene>
<dbReference type="GO" id="GO:0006270">
    <property type="term" value="P:DNA replication initiation"/>
    <property type="evidence" value="ECO:0007669"/>
    <property type="project" value="UniProtKB-ARBA"/>
</dbReference>
<dbReference type="InterPro" id="IPR020816">
    <property type="entry name" value="Histone-like_DNA-bd_CS"/>
</dbReference>
<dbReference type="GO" id="GO:0030527">
    <property type="term" value="F:structural constituent of chromatin"/>
    <property type="evidence" value="ECO:0007669"/>
    <property type="project" value="InterPro"/>
</dbReference>
<protein>
    <recommendedName>
        <fullName evidence="7">DNA-binding protein HU</fullName>
    </recommendedName>
</protein>